<reference evidence="6" key="1">
    <citation type="submission" date="2023-07" db="EMBL/GenBank/DDBJ databases">
        <title>Paracoccus sp. MBLB3053 whole genome sequence.</title>
        <authorList>
            <person name="Hwang C.Y."/>
            <person name="Cho E.-S."/>
            <person name="Seo M.-J."/>
        </authorList>
    </citation>
    <scope>NUCLEOTIDE SEQUENCE [LARGE SCALE GENOMIC DNA]</scope>
    <source>
        <strain evidence="6">MBLB3053</strain>
    </source>
</reference>
<sequence length="567" mass="60844">MRLKTLMLGATSMALMAPAAFAERGSDGQLNIIMWQAPSTMNIYLSGGTKELIASSAVLEPLAGAMPDGTLYPRLASEIPTLENGGIAEDLKSVTWKLREGVKWSDGSPLTADDVVFTAQYCMDPTGGCAQLAKFEGVEKVEAVDPLTVKISFIAPQPDPYSAFVGAQAPVIQKAQFEACIGEKAPTCTDQNFGPIGTGPFRVTSFKTNDVITFDVNPEYRDAAKPAFSNLTIKGGGDAAAAARSVLETGEFDYAWNTQLAPDVIAGMEAAGKGKVQAAFGSLVERIHVNLSDPSSSLPEGERSTIDNPHPFLTDPAVRKALSMAIDRELLVEIGYGAAGQPTCNYVPAPAAWASDNTECLTQDIEGAKKLLEDAGWTVGGDGIREKDGKKLSLVYQTSVNAVRQDFQALIKQWWQDIGIATELKTIDASVFFGGDAGSPDTFQKFYADVEMFADNFEGGNPAPYLAKFTCDKAPGPGNQWQGENISRFCDPEFDKLIAEMGTTVDPGERGKLGQRLNEMLTKDSNAIIPLVYRGTASAVSNSLANVEINGWDSELWNIADWTRVKQ</sequence>
<evidence type="ECO:0000256" key="3">
    <source>
        <dbReference type="SAM" id="SignalP"/>
    </source>
</evidence>
<keyword evidence="3" id="KW-0732">Signal</keyword>
<dbReference type="Pfam" id="PF00496">
    <property type="entry name" value="SBP_bac_5"/>
    <property type="match status" value="1"/>
</dbReference>
<dbReference type="EMBL" id="JAVQLW010000001">
    <property type="protein sequence ID" value="MDS9467249.1"/>
    <property type="molecule type" value="Genomic_DNA"/>
</dbReference>
<dbReference type="PIRSF" id="PIRSF002741">
    <property type="entry name" value="MppA"/>
    <property type="match status" value="1"/>
</dbReference>
<dbReference type="InterPro" id="IPR000914">
    <property type="entry name" value="SBP_5_dom"/>
</dbReference>
<comment type="subcellular location">
    <subcellularLocation>
        <location evidence="1">Periplasm</location>
    </subcellularLocation>
</comment>
<gene>
    <name evidence="5" type="ORF">RGQ15_06635</name>
</gene>
<dbReference type="RefSeq" id="WP_311159429.1">
    <property type="nucleotide sequence ID" value="NZ_JAVQLW010000001.1"/>
</dbReference>
<dbReference type="SUPFAM" id="SSF53850">
    <property type="entry name" value="Periplasmic binding protein-like II"/>
    <property type="match status" value="1"/>
</dbReference>
<dbReference type="InterPro" id="IPR030678">
    <property type="entry name" value="Peptide/Ni-bd"/>
</dbReference>
<dbReference type="PANTHER" id="PTHR30290:SF65">
    <property type="entry name" value="MONOACYL PHOSPHATIDYLINOSITOL TETRAMANNOSIDE-BINDING PROTEIN LPQW-RELATED"/>
    <property type="match status" value="1"/>
</dbReference>
<dbReference type="PANTHER" id="PTHR30290">
    <property type="entry name" value="PERIPLASMIC BINDING COMPONENT OF ABC TRANSPORTER"/>
    <property type="match status" value="1"/>
</dbReference>
<dbReference type="Proteomes" id="UP001269144">
    <property type="component" value="Unassembled WGS sequence"/>
</dbReference>
<dbReference type="Gene3D" id="3.10.105.10">
    <property type="entry name" value="Dipeptide-binding Protein, Domain 3"/>
    <property type="match status" value="1"/>
</dbReference>
<comment type="similarity">
    <text evidence="2">Belongs to the bacterial solute-binding protein 5 family.</text>
</comment>
<dbReference type="InterPro" id="IPR039424">
    <property type="entry name" value="SBP_5"/>
</dbReference>
<keyword evidence="6" id="KW-1185">Reference proteome</keyword>
<proteinExistence type="inferred from homology"/>
<dbReference type="CDD" id="cd08513">
    <property type="entry name" value="PBP2_thermophilic_Hb8_like"/>
    <property type="match status" value="1"/>
</dbReference>
<feature type="domain" description="Solute-binding protein family 5" evidence="4">
    <location>
        <begin position="71"/>
        <end position="462"/>
    </location>
</feature>
<evidence type="ECO:0000256" key="2">
    <source>
        <dbReference type="ARBA" id="ARBA00005695"/>
    </source>
</evidence>
<name>A0ABU2HQC7_9RHOB</name>
<dbReference type="Gene3D" id="3.40.190.10">
    <property type="entry name" value="Periplasmic binding protein-like II"/>
    <property type="match status" value="1"/>
</dbReference>
<organism evidence="5 6">
    <name type="scientific">Paracoccus aurantius</name>
    <dbReference type="NCBI Taxonomy" id="3073814"/>
    <lineage>
        <taxon>Bacteria</taxon>
        <taxon>Pseudomonadati</taxon>
        <taxon>Pseudomonadota</taxon>
        <taxon>Alphaproteobacteria</taxon>
        <taxon>Rhodobacterales</taxon>
        <taxon>Paracoccaceae</taxon>
        <taxon>Paracoccus</taxon>
    </lineage>
</organism>
<evidence type="ECO:0000259" key="4">
    <source>
        <dbReference type="Pfam" id="PF00496"/>
    </source>
</evidence>
<protein>
    <submittedName>
        <fullName evidence="5">Peptide ABC transporter substrate-binding protein</fullName>
    </submittedName>
</protein>
<evidence type="ECO:0000256" key="1">
    <source>
        <dbReference type="ARBA" id="ARBA00004418"/>
    </source>
</evidence>
<accession>A0ABU2HQC7</accession>
<evidence type="ECO:0000313" key="6">
    <source>
        <dbReference type="Proteomes" id="UP001269144"/>
    </source>
</evidence>
<feature type="signal peptide" evidence="3">
    <location>
        <begin position="1"/>
        <end position="22"/>
    </location>
</feature>
<comment type="caution">
    <text evidence="5">The sequence shown here is derived from an EMBL/GenBank/DDBJ whole genome shotgun (WGS) entry which is preliminary data.</text>
</comment>
<evidence type="ECO:0000313" key="5">
    <source>
        <dbReference type="EMBL" id="MDS9467249.1"/>
    </source>
</evidence>
<feature type="chain" id="PRO_5046865009" evidence="3">
    <location>
        <begin position="23"/>
        <end position="567"/>
    </location>
</feature>